<dbReference type="PRINTS" id="PR00413">
    <property type="entry name" value="HADHALOGNASE"/>
</dbReference>
<evidence type="ECO:0000313" key="1">
    <source>
        <dbReference type="EMBL" id="KAB1067260.1"/>
    </source>
</evidence>
<dbReference type="CDD" id="cd02603">
    <property type="entry name" value="HAD_sEH-N_like"/>
    <property type="match status" value="1"/>
</dbReference>
<dbReference type="PANTHER" id="PTHR43611:SF3">
    <property type="entry name" value="FLAVIN MONONUCLEOTIDE HYDROLASE 1, CHLOROPLATIC"/>
    <property type="match status" value="1"/>
</dbReference>
<dbReference type="RefSeq" id="WP_150940379.1">
    <property type="nucleotide sequence ID" value="NZ_WAAT01000050.1"/>
</dbReference>
<gene>
    <name evidence="1" type="ORF">F6U93_12660</name>
</gene>
<dbReference type="Proteomes" id="UP000441333">
    <property type="component" value="Unassembled WGS sequence"/>
</dbReference>
<dbReference type="InterPro" id="IPR036412">
    <property type="entry name" value="HAD-like_sf"/>
</dbReference>
<dbReference type="InterPro" id="IPR023214">
    <property type="entry name" value="HAD_sf"/>
</dbReference>
<dbReference type="PANTHER" id="PTHR43611">
    <property type="entry name" value="ALPHA-D-GLUCOSE 1-PHOSPHATE PHOSPHATASE"/>
    <property type="match status" value="1"/>
</dbReference>
<dbReference type="InterPro" id="IPR023198">
    <property type="entry name" value="PGP-like_dom2"/>
</dbReference>
<sequence length="203" mass="24014">MIKTIIFDFGNVFINLDIPGAQQYAFETLEIDSFSEEIMGFNSFYEQGLISTDEFLDFYAENFPKLSREDLKDVWNHMLKHFPPKRLEFIKTLKDSGKYKLILLSNTNELHIDYIKGQVNFFDEFKNCFDKFYLSHEINLAKPNYDIFEFVLEENNLNAEECLFIDDNKDNIISAKALNFKTWHINPETEDVCTLFETKSNLF</sequence>
<proteinExistence type="predicted"/>
<protein>
    <submittedName>
        <fullName evidence="1">HAD family phosphatase</fullName>
    </submittedName>
</protein>
<dbReference type="NCBIfam" id="TIGR01509">
    <property type="entry name" value="HAD-SF-IA-v3"/>
    <property type="match status" value="1"/>
</dbReference>
<reference evidence="1 2" key="1">
    <citation type="submission" date="2019-09" db="EMBL/GenBank/DDBJ databases">
        <authorList>
            <person name="Cao W.R."/>
        </authorList>
    </citation>
    <scope>NUCLEOTIDE SEQUENCE [LARGE SCALE GENOMIC DNA]</scope>
    <source>
        <strain evidence="1 2">B1N29</strain>
    </source>
</reference>
<organism evidence="1 2">
    <name type="scientific">Pseudotamlana haliotis</name>
    <dbReference type="NCBI Taxonomy" id="2614804"/>
    <lineage>
        <taxon>Bacteria</taxon>
        <taxon>Pseudomonadati</taxon>
        <taxon>Bacteroidota</taxon>
        <taxon>Flavobacteriia</taxon>
        <taxon>Flavobacteriales</taxon>
        <taxon>Flavobacteriaceae</taxon>
        <taxon>Pseudotamlana</taxon>
    </lineage>
</organism>
<dbReference type="EMBL" id="WAAT01000050">
    <property type="protein sequence ID" value="KAB1067260.1"/>
    <property type="molecule type" value="Genomic_DNA"/>
</dbReference>
<name>A0A6N6MC87_9FLAO</name>
<dbReference type="NCBIfam" id="TIGR01549">
    <property type="entry name" value="HAD-SF-IA-v1"/>
    <property type="match status" value="1"/>
</dbReference>
<evidence type="ECO:0000313" key="2">
    <source>
        <dbReference type="Proteomes" id="UP000441333"/>
    </source>
</evidence>
<dbReference type="InterPro" id="IPR006439">
    <property type="entry name" value="HAD-SF_hydro_IA"/>
</dbReference>
<dbReference type="Pfam" id="PF00702">
    <property type="entry name" value="Hydrolase"/>
    <property type="match status" value="1"/>
</dbReference>
<dbReference type="SFLD" id="SFLDG01129">
    <property type="entry name" value="C1.5:_HAD__Beta-PGM__Phosphata"/>
    <property type="match status" value="1"/>
</dbReference>
<dbReference type="AlphaFoldDB" id="A0A6N6MC87"/>
<dbReference type="Gene3D" id="3.40.50.1000">
    <property type="entry name" value="HAD superfamily/HAD-like"/>
    <property type="match status" value="1"/>
</dbReference>
<dbReference type="SFLD" id="SFLDS00003">
    <property type="entry name" value="Haloacid_Dehalogenase"/>
    <property type="match status" value="1"/>
</dbReference>
<keyword evidence="2" id="KW-1185">Reference proteome</keyword>
<dbReference type="Gene3D" id="1.10.150.240">
    <property type="entry name" value="Putative phosphatase, domain 2"/>
    <property type="match status" value="1"/>
</dbReference>
<dbReference type="SUPFAM" id="SSF56784">
    <property type="entry name" value="HAD-like"/>
    <property type="match status" value="1"/>
</dbReference>
<accession>A0A6N6MC87</accession>
<comment type="caution">
    <text evidence="1">The sequence shown here is derived from an EMBL/GenBank/DDBJ whole genome shotgun (WGS) entry which is preliminary data.</text>
</comment>